<reference evidence="2 3" key="1">
    <citation type="journal article" date="2019" name="Sci. Rep.">
        <title>Orb-weaving spider Araneus ventricosus genome elucidates the spidroin gene catalogue.</title>
        <authorList>
            <person name="Kono N."/>
            <person name="Nakamura H."/>
            <person name="Ohtoshi R."/>
            <person name="Moran D.A.P."/>
            <person name="Shinohara A."/>
            <person name="Yoshida Y."/>
            <person name="Fujiwara M."/>
            <person name="Mori M."/>
            <person name="Tomita M."/>
            <person name="Arakawa K."/>
        </authorList>
    </citation>
    <scope>NUCLEOTIDE SEQUENCE [LARGE SCALE GENOMIC DNA]</scope>
</reference>
<evidence type="ECO:0000313" key="3">
    <source>
        <dbReference type="Proteomes" id="UP000499080"/>
    </source>
</evidence>
<gene>
    <name evidence="2" type="ORF">AVEN_205589_1</name>
</gene>
<evidence type="ECO:0000313" key="2">
    <source>
        <dbReference type="EMBL" id="GBM37148.1"/>
    </source>
</evidence>
<dbReference type="Proteomes" id="UP000499080">
    <property type="component" value="Unassembled WGS sequence"/>
</dbReference>
<sequence length="92" mass="9832">MVTQGELWETPRVSIKYRGCQTLDNMQRSTTGTLSSRGASSNTGSKRPFVVSVPISGSSNQNSGDCSLPVYVSSLLFSSLLQHLTFKSQGSG</sequence>
<name>A0A4Y2F907_ARAVE</name>
<protein>
    <submittedName>
        <fullName evidence="2">Uncharacterized protein</fullName>
    </submittedName>
</protein>
<organism evidence="2 3">
    <name type="scientific">Araneus ventricosus</name>
    <name type="common">Orbweaver spider</name>
    <name type="synonym">Epeira ventricosa</name>
    <dbReference type="NCBI Taxonomy" id="182803"/>
    <lineage>
        <taxon>Eukaryota</taxon>
        <taxon>Metazoa</taxon>
        <taxon>Ecdysozoa</taxon>
        <taxon>Arthropoda</taxon>
        <taxon>Chelicerata</taxon>
        <taxon>Arachnida</taxon>
        <taxon>Araneae</taxon>
        <taxon>Araneomorphae</taxon>
        <taxon>Entelegynae</taxon>
        <taxon>Araneoidea</taxon>
        <taxon>Araneidae</taxon>
        <taxon>Araneus</taxon>
    </lineage>
</organism>
<comment type="caution">
    <text evidence="2">The sequence shown here is derived from an EMBL/GenBank/DDBJ whole genome shotgun (WGS) entry which is preliminary data.</text>
</comment>
<dbReference type="EMBL" id="BGPR01000830">
    <property type="protein sequence ID" value="GBM37148.1"/>
    <property type="molecule type" value="Genomic_DNA"/>
</dbReference>
<dbReference type="AlphaFoldDB" id="A0A4Y2F907"/>
<keyword evidence="3" id="KW-1185">Reference proteome</keyword>
<feature type="region of interest" description="Disordered" evidence="1">
    <location>
        <begin position="26"/>
        <end position="63"/>
    </location>
</feature>
<feature type="compositionally biased region" description="Polar residues" evidence="1">
    <location>
        <begin position="26"/>
        <end position="45"/>
    </location>
</feature>
<evidence type="ECO:0000256" key="1">
    <source>
        <dbReference type="SAM" id="MobiDB-lite"/>
    </source>
</evidence>
<proteinExistence type="predicted"/>
<accession>A0A4Y2F907</accession>